<dbReference type="OrthoDB" id="5982049at2759"/>
<gene>
    <name evidence="2" type="ORF">PACLA_8A017746</name>
</gene>
<dbReference type="Proteomes" id="UP001152795">
    <property type="component" value="Unassembled WGS sequence"/>
</dbReference>
<feature type="compositionally biased region" description="Polar residues" evidence="1">
    <location>
        <begin position="308"/>
        <end position="328"/>
    </location>
</feature>
<accession>A0A7D9JN05</accession>
<proteinExistence type="predicted"/>
<comment type="caution">
    <text evidence="2">The sequence shown here is derived from an EMBL/GenBank/DDBJ whole genome shotgun (WGS) entry which is preliminary data.</text>
</comment>
<dbReference type="EMBL" id="CACRXK020019040">
    <property type="protein sequence ID" value="CAB4033201.1"/>
    <property type="molecule type" value="Genomic_DNA"/>
</dbReference>
<evidence type="ECO:0000313" key="3">
    <source>
        <dbReference type="Proteomes" id="UP001152795"/>
    </source>
</evidence>
<feature type="region of interest" description="Disordered" evidence="1">
    <location>
        <begin position="296"/>
        <end position="345"/>
    </location>
</feature>
<feature type="non-terminal residue" evidence="2">
    <location>
        <position position="1459"/>
    </location>
</feature>
<keyword evidence="3" id="KW-1185">Reference proteome</keyword>
<evidence type="ECO:0000313" key="2">
    <source>
        <dbReference type="EMBL" id="CAB4033201.1"/>
    </source>
</evidence>
<name>A0A7D9JN05_PARCT</name>
<reference evidence="2" key="1">
    <citation type="submission" date="2020-04" db="EMBL/GenBank/DDBJ databases">
        <authorList>
            <person name="Alioto T."/>
            <person name="Alioto T."/>
            <person name="Gomez Garrido J."/>
        </authorList>
    </citation>
    <scope>NUCLEOTIDE SEQUENCE</scope>
    <source>
        <strain evidence="2">A484AB</strain>
    </source>
</reference>
<evidence type="ECO:0000256" key="1">
    <source>
        <dbReference type="SAM" id="MobiDB-lite"/>
    </source>
</evidence>
<protein>
    <submittedName>
        <fullName evidence="2">Uncharacterized protein</fullName>
    </submittedName>
</protein>
<organism evidence="2 3">
    <name type="scientific">Paramuricea clavata</name>
    <name type="common">Red gorgonian</name>
    <name type="synonym">Violescent sea-whip</name>
    <dbReference type="NCBI Taxonomy" id="317549"/>
    <lineage>
        <taxon>Eukaryota</taxon>
        <taxon>Metazoa</taxon>
        <taxon>Cnidaria</taxon>
        <taxon>Anthozoa</taxon>
        <taxon>Octocorallia</taxon>
        <taxon>Malacalcyonacea</taxon>
        <taxon>Plexauridae</taxon>
        <taxon>Paramuricea</taxon>
    </lineage>
</organism>
<sequence length="1459" mass="162297">MNALDREFYAKHFLTENKGEIDVQWKEKCEEPMVKPEELTGIPDTEKSSLIRRRSISSDRDVANQYRSVSMEKFMVFVRSEASTVNLKVSGCEITVCIPASDHTRNVQLHRNVGSWSVDLSRNNPGFGKPYLLKLTNQEKNDEIKVSIVPERDFIKTSMLHCTFKSLTEFSLTGPNLRVVNSLYDNTLTGMSLQLNSVGNLRISSHPLQVKSLDISVRPPEGDPGNSNVYVDTGAAVKCQSLTACIEDGSNVFLNGTVTCTPSCNNLNVRVISGNLHVSVSGILGQKVFTDTVSDKDIKKTNKKKNQHTSSFNGYKTPPSTLEQNSKMDASYEQDAKTDSSGRQNTKAETNKLYLVIDEGNLTNFGRICAKEYLLLICDTLMLCKDSKHDTASRGFRSYTALQKESGFLSSISVQENPKQRSSSYDSRLLSTVQSLDSKRLISILNEEVDPTIKVDDRSIYTEFNNICGERNKATYDKDKVEKDLIRRCLNIWKWKHGVISCTSITCVVKQDINDCSQLQSKELALQVDGTARVARPWTWKCGELSGFVKGDFLFHDNAVLTKFNKFCVFGNFRIFRTSSVRVQEGGDLIIGEEFENNSVLISDKNLSLTLGYLKQARASSIISNEDLLVALYRKIEDVWFGNIYADHRLFLQVQERVVCDALCVAKAVHLEFFGERPQFVVTQVLLAEEGSLNMWAENEYESANFLLSGKLISNGIQAETASVCVLPGGVAELTCESNVNEVDVITRWLHISNQAVMISKSKENIRNHVSKIMKNYNFTTSVYCEESIFVDGALGAFGSDLSIYCEALRNNGVIKLSTINRSSSSLHIECDKELFNSGTIGSEGNMTIDAMIVSNETGVIKSSPSLRISTNFLGATSLCGQILVDKQLFIHSKSEEELLLNVIGGKSEGDRHFIPPYQLEVKCKNANLKIDSSIICPEQLSNENEGESSIMVLSLHNCLSLTRECVLEDVRIQFIQIEQEDNNAEEPSKFVLQDSFKVKSLYLSSGNALESEVVRKGKISFGGSNKSTVVDTLEVDGAVHEVIFGTENLFVCTEAVLDCERATIKTDLECVEVHANNLNVHGQMRCMGGSSDDKKSLVKVKHTFSTDGSVLCAGSVEMFIGESFEQTEDGNIAVEGDLLLKIVNENGHTSLEGLTKGQKESVMKVESDNIKVSGCVSKVHTLSLNAEIDMALYEKSRISCEEIDVTGKWITTAGTINGFNTLSIEPWAIMNTGIIESKNDSSSIFFQSDLTLINSGICRAQMTYLEAPFLLNLPGKVISDVNDVTCCELVGKEKLKLESIACFLGGSSLRSCKRYENLSVLLFKFLTYIACTPDSKNLEAWSKAAESLRNIQSQVVHDASKQDSTILKTLMNSKDLVTGTEVDLRISRMYDMVNDFVAEILKKGIMSFDHTKLVHILTIESERYTKINILKEKLLKIPERARAIRELMKKRAIKIKKS</sequence>